<keyword evidence="2" id="KW-1185">Reference proteome</keyword>
<dbReference type="Proteomes" id="UP000297814">
    <property type="component" value="Unassembled WGS sequence"/>
</dbReference>
<sequence length="219" mass="25142">MQMFGEYMRRSERKNFLTKTREFSSGFEIFISGNLAGLYRTPPPSSWAAAFVAMKLRKWLEYNDCTIRWVRREAGHRYFFHVSVLAGSLIDVTMISKTPIIFRFCELVMRSEQQQVLTLEQAHEITLVYALIHQLIALLELKVDCEIDSNPLRFSQLEKPLESCQEALSHTIDLLNLAPAILLCVIDGPEYMNYGKVKATCSNILADLKGRKDLVGKME</sequence>
<evidence type="ECO:0000313" key="1">
    <source>
        <dbReference type="EMBL" id="TGO31582.1"/>
    </source>
</evidence>
<accession>A0A4Z1G831</accession>
<comment type="caution">
    <text evidence="1">The sequence shown here is derived from an EMBL/GenBank/DDBJ whole genome shotgun (WGS) entry which is preliminary data.</text>
</comment>
<dbReference type="AlphaFoldDB" id="A0A4Z1G831"/>
<organism evidence="1 2">
    <name type="scientific">Botrytis hyacinthi</name>
    <dbReference type="NCBI Taxonomy" id="278943"/>
    <lineage>
        <taxon>Eukaryota</taxon>
        <taxon>Fungi</taxon>
        <taxon>Dikarya</taxon>
        <taxon>Ascomycota</taxon>
        <taxon>Pezizomycotina</taxon>
        <taxon>Leotiomycetes</taxon>
        <taxon>Helotiales</taxon>
        <taxon>Sclerotiniaceae</taxon>
        <taxon>Botrytis</taxon>
    </lineage>
</organism>
<gene>
    <name evidence="1" type="ORF">BHYA_0508g00040</name>
</gene>
<reference evidence="1 2" key="1">
    <citation type="submission" date="2017-12" db="EMBL/GenBank/DDBJ databases">
        <title>Comparative genomics of Botrytis spp.</title>
        <authorList>
            <person name="Valero-Jimenez C.A."/>
            <person name="Tapia P."/>
            <person name="Veloso J."/>
            <person name="Silva-Moreno E."/>
            <person name="Staats M."/>
            <person name="Valdes J.H."/>
            <person name="Van Kan J.A.L."/>
        </authorList>
    </citation>
    <scope>NUCLEOTIDE SEQUENCE [LARGE SCALE GENOMIC DNA]</scope>
    <source>
        <strain evidence="1 2">Bh0001</strain>
    </source>
</reference>
<proteinExistence type="predicted"/>
<name>A0A4Z1G831_9HELO</name>
<evidence type="ECO:0000313" key="2">
    <source>
        <dbReference type="Proteomes" id="UP000297814"/>
    </source>
</evidence>
<dbReference type="EMBL" id="PQXK01000503">
    <property type="protein sequence ID" value="TGO31582.1"/>
    <property type="molecule type" value="Genomic_DNA"/>
</dbReference>
<protein>
    <submittedName>
        <fullName evidence="1">Uncharacterized protein</fullName>
    </submittedName>
</protein>